<dbReference type="PANTHER" id="PTHR30055">
    <property type="entry name" value="HTH-TYPE TRANSCRIPTIONAL REGULATOR RUTR"/>
    <property type="match status" value="1"/>
</dbReference>
<sequence length="240" mass="26279">MTETEPLREAMIEAAERQLATSADHEIATRAVCEAVGVSQPVLYRLFGDKRGLLDAVADHGYERYAALKAAQEQTHDPVADLHAGWDGHMAFAKQNPALYQLMFTPRPWSRSMARDRVMDLLVAALTRCAAAGALRVEPQTAAQLILAANVGTALDHIARPALFDDPALSHRMRDAVFSHVLTETTAHDDADPLHATALRLHAQLELTGTEALEPAETALLRRWLERITQPAATLEDLPS</sequence>
<accession>A0ABR9MGW6</accession>
<evidence type="ECO:0000256" key="3">
    <source>
        <dbReference type="ARBA" id="ARBA00023163"/>
    </source>
</evidence>
<dbReference type="PROSITE" id="PS50977">
    <property type="entry name" value="HTH_TETR_2"/>
    <property type="match status" value="1"/>
</dbReference>
<dbReference type="InterPro" id="IPR001647">
    <property type="entry name" value="HTH_TetR"/>
</dbReference>
<dbReference type="PANTHER" id="PTHR30055:SF234">
    <property type="entry name" value="HTH-TYPE TRANSCRIPTIONAL REGULATOR BETI"/>
    <property type="match status" value="1"/>
</dbReference>
<evidence type="ECO:0000256" key="4">
    <source>
        <dbReference type="PROSITE-ProRule" id="PRU00335"/>
    </source>
</evidence>
<dbReference type="Pfam" id="PF13305">
    <property type="entry name" value="TetR_C_33"/>
    <property type="match status" value="1"/>
</dbReference>
<evidence type="ECO:0000256" key="2">
    <source>
        <dbReference type="ARBA" id="ARBA00023125"/>
    </source>
</evidence>
<keyword evidence="1" id="KW-0805">Transcription regulation</keyword>
<dbReference type="InterPro" id="IPR009057">
    <property type="entry name" value="Homeodomain-like_sf"/>
</dbReference>
<dbReference type="Pfam" id="PF00440">
    <property type="entry name" value="TetR_N"/>
    <property type="match status" value="1"/>
</dbReference>
<reference evidence="6 7" key="1">
    <citation type="submission" date="2020-10" db="EMBL/GenBank/DDBJ databases">
        <title>Sequencing the genomes of 1000 actinobacteria strains.</title>
        <authorList>
            <person name="Klenk H.-P."/>
        </authorList>
    </citation>
    <scope>NUCLEOTIDE SEQUENCE [LARGE SCALE GENOMIC DNA]</scope>
    <source>
        <strain evidence="6 7">DSM 43173</strain>
    </source>
</reference>
<protein>
    <submittedName>
        <fullName evidence="6">AcrR family transcriptional regulator</fullName>
    </submittedName>
</protein>
<keyword evidence="7" id="KW-1185">Reference proteome</keyword>
<name>A0ABR9MGW6_9ACTN</name>
<evidence type="ECO:0000256" key="1">
    <source>
        <dbReference type="ARBA" id="ARBA00023015"/>
    </source>
</evidence>
<dbReference type="Proteomes" id="UP000633509">
    <property type="component" value="Unassembled WGS sequence"/>
</dbReference>
<dbReference type="InterPro" id="IPR050109">
    <property type="entry name" value="HTH-type_TetR-like_transc_reg"/>
</dbReference>
<evidence type="ECO:0000313" key="7">
    <source>
        <dbReference type="Proteomes" id="UP000633509"/>
    </source>
</evidence>
<comment type="caution">
    <text evidence="6">The sequence shown here is derived from an EMBL/GenBank/DDBJ whole genome shotgun (WGS) entry which is preliminary data.</text>
</comment>
<dbReference type="InterPro" id="IPR036271">
    <property type="entry name" value="Tet_transcr_reg_TetR-rel_C_sf"/>
</dbReference>
<feature type="domain" description="HTH tetR-type" evidence="5">
    <location>
        <begin position="5"/>
        <end position="65"/>
    </location>
</feature>
<dbReference type="RefSeq" id="WP_192791748.1">
    <property type="nucleotide sequence ID" value="NZ_JADBEK010000001.1"/>
</dbReference>
<proteinExistence type="predicted"/>
<dbReference type="InterPro" id="IPR025996">
    <property type="entry name" value="MT1864/Rv1816-like_C"/>
</dbReference>
<gene>
    <name evidence="6" type="ORF">H4W80_010419</name>
</gene>
<feature type="DNA-binding region" description="H-T-H motif" evidence="4">
    <location>
        <begin position="28"/>
        <end position="47"/>
    </location>
</feature>
<evidence type="ECO:0000259" key="5">
    <source>
        <dbReference type="PROSITE" id="PS50977"/>
    </source>
</evidence>
<dbReference type="SUPFAM" id="SSF46689">
    <property type="entry name" value="Homeodomain-like"/>
    <property type="match status" value="1"/>
</dbReference>
<keyword evidence="3" id="KW-0804">Transcription</keyword>
<dbReference type="Gene3D" id="1.10.357.10">
    <property type="entry name" value="Tetracycline Repressor, domain 2"/>
    <property type="match status" value="1"/>
</dbReference>
<dbReference type="EMBL" id="JADBEK010000001">
    <property type="protein sequence ID" value="MBE1592161.1"/>
    <property type="molecule type" value="Genomic_DNA"/>
</dbReference>
<dbReference type="SUPFAM" id="SSF48498">
    <property type="entry name" value="Tetracyclin repressor-like, C-terminal domain"/>
    <property type="match status" value="1"/>
</dbReference>
<keyword evidence="2 4" id="KW-0238">DNA-binding</keyword>
<evidence type="ECO:0000313" key="6">
    <source>
        <dbReference type="EMBL" id="MBE1592161.1"/>
    </source>
</evidence>
<organism evidence="6 7">
    <name type="scientific">Nonomuraea angiospora</name>
    <dbReference type="NCBI Taxonomy" id="46172"/>
    <lineage>
        <taxon>Bacteria</taxon>
        <taxon>Bacillati</taxon>
        <taxon>Actinomycetota</taxon>
        <taxon>Actinomycetes</taxon>
        <taxon>Streptosporangiales</taxon>
        <taxon>Streptosporangiaceae</taxon>
        <taxon>Nonomuraea</taxon>
    </lineage>
</organism>